<dbReference type="Gene3D" id="1.10.8.60">
    <property type="match status" value="1"/>
</dbReference>
<dbReference type="NCBIfam" id="TIGR02397">
    <property type="entry name" value="dnaX_nterm"/>
    <property type="match status" value="1"/>
</dbReference>
<dbReference type="InterPro" id="IPR045085">
    <property type="entry name" value="HLD_clamp_pol_III_gamma_tau"/>
</dbReference>
<dbReference type="STRING" id="215200.SAMN05216454_1298"/>
<dbReference type="Proteomes" id="UP000199512">
    <property type="component" value="Unassembled WGS sequence"/>
</dbReference>
<dbReference type="GO" id="GO:0009360">
    <property type="term" value="C:DNA polymerase III complex"/>
    <property type="evidence" value="ECO:0007669"/>
    <property type="project" value="InterPro"/>
</dbReference>
<comment type="similarity">
    <text evidence="1">Belongs to the DnaX/STICHEL family.</text>
</comment>
<dbReference type="GO" id="GO:0003677">
    <property type="term" value="F:DNA binding"/>
    <property type="evidence" value="ECO:0007669"/>
    <property type="project" value="InterPro"/>
</dbReference>
<dbReference type="PANTHER" id="PTHR11669:SF0">
    <property type="entry name" value="PROTEIN STICHEL-LIKE 2"/>
    <property type="match status" value="1"/>
</dbReference>
<dbReference type="Pfam" id="PF13177">
    <property type="entry name" value="DNA_pol3_delta2"/>
    <property type="match status" value="1"/>
</dbReference>
<dbReference type="InterPro" id="IPR027417">
    <property type="entry name" value="P-loop_NTPase"/>
</dbReference>
<dbReference type="InterPro" id="IPR012763">
    <property type="entry name" value="DNA_pol_III_sug/sutau_N"/>
</dbReference>
<evidence type="ECO:0000256" key="2">
    <source>
        <dbReference type="ARBA" id="ARBA00012417"/>
    </source>
</evidence>
<dbReference type="EMBL" id="FODF01000029">
    <property type="protein sequence ID" value="SEN91298.1"/>
    <property type="molecule type" value="Genomic_DNA"/>
</dbReference>
<comment type="catalytic activity">
    <reaction evidence="11">
        <text>DNA(n) + a 2'-deoxyribonucleoside 5'-triphosphate = DNA(n+1) + diphosphate</text>
        <dbReference type="Rhea" id="RHEA:22508"/>
        <dbReference type="Rhea" id="RHEA-COMP:17339"/>
        <dbReference type="Rhea" id="RHEA-COMP:17340"/>
        <dbReference type="ChEBI" id="CHEBI:33019"/>
        <dbReference type="ChEBI" id="CHEBI:61560"/>
        <dbReference type="ChEBI" id="CHEBI:173112"/>
        <dbReference type="EC" id="2.7.7.7"/>
    </reaction>
</comment>
<dbReference type="EC" id="2.7.7.7" evidence="2"/>
<evidence type="ECO:0000256" key="8">
    <source>
        <dbReference type="ARBA" id="ARBA00022833"/>
    </source>
</evidence>
<proteinExistence type="inferred from homology"/>
<evidence type="ECO:0000259" key="12">
    <source>
        <dbReference type="SMART" id="SM00382"/>
    </source>
</evidence>
<evidence type="ECO:0000313" key="13">
    <source>
        <dbReference type="EMBL" id="SEN91298.1"/>
    </source>
</evidence>
<evidence type="ECO:0000256" key="3">
    <source>
        <dbReference type="ARBA" id="ARBA00022679"/>
    </source>
</evidence>
<dbReference type="InterPro" id="IPR022754">
    <property type="entry name" value="DNA_pol_III_gamma-3"/>
</dbReference>
<keyword evidence="9" id="KW-0067">ATP-binding</keyword>
<dbReference type="FunFam" id="3.40.50.300:FF:000014">
    <property type="entry name" value="DNA polymerase III subunit gamma/tau"/>
    <property type="match status" value="1"/>
</dbReference>
<name>A0A1H8KFT3_9FIRM</name>
<dbReference type="SUPFAM" id="SSF48019">
    <property type="entry name" value="post-AAA+ oligomerization domain-like"/>
    <property type="match status" value="1"/>
</dbReference>
<evidence type="ECO:0000313" key="14">
    <source>
        <dbReference type="Proteomes" id="UP000199512"/>
    </source>
</evidence>
<dbReference type="GO" id="GO:0046872">
    <property type="term" value="F:metal ion binding"/>
    <property type="evidence" value="ECO:0007669"/>
    <property type="project" value="UniProtKB-KW"/>
</dbReference>
<evidence type="ECO:0000256" key="10">
    <source>
        <dbReference type="ARBA" id="ARBA00022932"/>
    </source>
</evidence>
<keyword evidence="6" id="KW-0479">Metal-binding</keyword>
<keyword evidence="10" id="KW-0239">DNA-directed DNA polymerase</keyword>
<dbReference type="GO" id="GO:0006261">
    <property type="term" value="P:DNA-templated DNA replication"/>
    <property type="evidence" value="ECO:0007669"/>
    <property type="project" value="TreeGrafter"/>
</dbReference>
<keyword evidence="5" id="KW-0235">DNA replication</keyword>
<dbReference type="InterPro" id="IPR050238">
    <property type="entry name" value="DNA_Rep/Repair_Clamp_Loader"/>
</dbReference>
<dbReference type="FunFam" id="1.10.8.60:FF:000013">
    <property type="entry name" value="DNA polymerase III subunit gamma/tau"/>
    <property type="match status" value="1"/>
</dbReference>
<accession>A0A1H8KFT3</accession>
<dbReference type="NCBIfam" id="NF004046">
    <property type="entry name" value="PRK05563.1"/>
    <property type="match status" value="1"/>
</dbReference>
<evidence type="ECO:0000256" key="11">
    <source>
        <dbReference type="ARBA" id="ARBA00049244"/>
    </source>
</evidence>
<dbReference type="Gene3D" id="1.20.272.10">
    <property type="match status" value="1"/>
</dbReference>
<dbReference type="CDD" id="cd18137">
    <property type="entry name" value="HLD_clamp_pol_III_gamma_tau"/>
    <property type="match status" value="1"/>
</dbReference>
<dbReference type="InterPro" id="IPR003593">
    <property type="entry name" value="AAA+_ATPase"/>
</dbReference>
<dbReference type="Gene3D" id="3.40.50.300">
    <property type="entry name" value="P-loop containing nucleotide triphosphate hydrolases"/>
    <property type="match status" value="1"/>
</dbReference>
<organism evidence="13 14">
    <name type="scientific">Peptostreptococcus russellii</name>
    <dbReference type="NCBI Taxonomy" id="215200"/>
    <lineage>
        <taxon>Bacteria</taxon>
        <taxon>Bacillati</taxon>
        <taxon>Bacillota</taxon>
        <taxon>Clostridia</taxon>
        <taxon>Peptostreptococcales</taxon>
        <taxon>Peptostreptococcaceae</taxon>
        <taxon>Peptostreptococcus</taxon>
    </lineage>
</organism>
<dbReference type="PANTHER" id="PTHR11669">
    <property type="entry name" value="REPLICATION FACTOR C / DNA POLYMERASE III GAMMA-TAU SUBUNIT"/>
    <property type="match status" value="1"/>
</dbReference>
<dbReference type="RefSeq" id="WP_091976145.1">
    <property type="nucleotide sequence ID" value="NZ_FODF01000029.1"/>
</dbReference>
<dbReference type="AlphaFoldDB" id="A0A1H8KFT3"/>
<gene>
    <name evidence="13" type="ORF">SAMN05216454_1298</name>
</gene>
<dbReference type="GO" id="GO:0003887">
    <property type="term" value="F:DNA-directed DNA polymerase activity"/>
    <property type="evidence" value="ECO:0007669"/>
    <property type="project" value="UniProtKB-KW"/>
</dbReference>
<protein>
    <recommendedName>
        <fullName evidence="2">DNA-directed DNA polymerase</fullName>
        <ecNumber evidence="2">2.7.7.7</ecNumber>
    </recommendedName>
</protein>
<evidence type="ECO:0000256" key="4">
    <source>
        <dbReference type="ARBA" id="ARBA00022695"/>
    </source>
</evidence>
<dbReference type="Pfam" id="PF12169">
    <property type="entry name" value="DNA_pol3_gamma3"/>
    <property type="match status" value="1"/>
</dbReference>
<dbReference type="GO" id="GO:0005524">
    <property type="term" value="F:ATP binding"/>
    <property type="evidence" value="ECO:0007669"/>
    <property type="project" value="UniProtKB-KW"/>
</dbReference>
<dbReference type="SMART" id="SM00382">
    <property type="entry name" value="AAA"/>
    <property type="match status" value="1"/>
</dbReference>
<evidence type="ECO:0000256" key="9">
    <source>
        <dbReference type="ARBA" id="ARBA00022840"/>
    </source>
</evidence>
<evidence type="ECO:0000256" key="1">
    <source>
        <dbReference type="ARBA" id="ARBA00006360"/>
    </source>
</evidence>
<sequence length="559" mass="64132">MHKALYREYRPLVFDDVIGQEHIIRTLKNQIKNNNLSHAYLFCGTRGTGKTTTAKILSRAVNCTSKDKEVPCNECEMCTGILDGSNLDVIEIDAASNNSVDDIRELRDTVKYTPNSSKYKVYIIDEVHMLSQGAFNALLKTLEEPPSYVIFILATTEPNKIPATILSRCQRFDFKRVSIETLMDRMRSICEKEKLEIDEDALRIIARNGQGSVRDALSILDKCIAFSSEKLTAENVLDLLGSADPSQLFDFAKAILDSDIQKSMKLIDDYYMWGKDLKILVQDTTLFFRSLMMVKIFNKADEFMDLTEEYIEKMINLSKEVEMSEIIRILGILSELSNNLKYSTNQRITLEVYIMKLSSPSTDSSEEAIVKRLENIEKIIEDGKINIRSNVIVPNNMVDSREFASASLSQDKQVNAVKAESKEKVMSKEVDVMDDEDLQDIKKDWGKLMDKMKADKKTPLRAFLSENRGLRYKNEILYVIIHEGLAFSLDRLNEEENYNYIKDAMQKVFGLKIEPRFILEKDIDTMDFNDNSKIKDNEEDESVKLLKDRLGDNLIIEDE</sequence>
<evidence type="ECO:0000256" key="7">
    <source>
        <dbReference type="ARBA" id="ARBA00022741"/>
    </source>
</evidence>
<feature type="domain" description="AAA+ ATPase" evidence="12">
    <location>
        <begin position="36"/>
        <end position="178"/>
    </location>
</feature>
<dbReference type="SUPFAM" id="SSF52540">
    <property type="entry name" value="P-loop containing nucleoside triphosphate hydrolases"/>
    <property type="match status" value="1"/>
</dbReference>
<dbReference type="OrthoDB" id="9810148at2"/>
<keyword evidence="7" id="KW-0547">Nucleotide-binding</keyword>
<keyword evidence="8" id="KW-0862">Zinc</keyword>
<keyword evidence="14" id="KW-1185">Reference proteome</keyword>
<dbReference type="InterPro" id="IPR008921">
    <property type="entry name" value="DNA_pol3_clamp-load_cplx_C"/>
</dbReference>
<reference evidence="13 14" key="1">
    <citation type="submission" date="2016-10" db="EMBL/GenBank/DDBJ databases">
        <authorList>
            <person name="de Groot N.N."/>
        </authorList>
    </citation>
    <scope>NUCLEOTIDE SEQUENCE [LARGE SCALE GENOMIC DNA]</scope>
    <source>
        <strain evidence="13 14">Calf135</strain>
    </source>
</reference>
<evidence type="ECO:0000256" key="5">
    <source>
        <dbReference type="ARBA" id="ARBA00022705"/>
    </source>
</evidence>
<keyword evidence="4" id="KW-0548">Nucleotidyltransferase</keyword>
<dbReference type="Pfam" id="PF22608">
    <property type="entry name" value="DNAX_ATPase_lid"/>
    <property type="match status" value="1"/>
</dbReference>
<evidence type="ECO:0000256" key="6">
    <source>
        <dbReference type="ARBA" id="ARBA00022723"/>
    </source>
</evidence>
<keyword evidence="3" id="KW-0808">Transferase</keyword>